<dbReference type="Gene3D" id="2.80.10.50">
    <property type="match status" value="2"/>
</dbReference>
<dbReference type="CDD" id="cd12877">
    <property type="entry name" value="SPRY1_RyR"/>
    <property type="match status" value="1"/>
</dbReference>
<evidence type="ECO:0000313" key="34">
    <source>
        <dbReference type="Ensembl" id="ENSFHEP00000033996.1"/>
    </source>
</evidence>
<dbReference type="FunFam" id="1.10.490.160:FF:000001">
    <property type="entry name" value="Ryanodine receptor 2 (Cardiac)"/>
    <property type="match status" value="1"/>
</dbReference>
<evidence type="ECO:0000256" key="4">
    <source>
        <dbReference type="ARBA" id="ARBA00022473"/>
    </source>
</evidence>
<reference evidence="34" key="2">
    <citation type="submission" date="2025-09" db="UniProtKB">
        <authorList>
            <consortium name="Ensembl"/>
        </authorList>
    </citation>
    <scope>IDENTIFICATION</scope>
</reference>
<feature type="region of interest" description="Disordered" evidence="30">
    <location>
        <begin position="1309"/>
        <end position="1338"/>
    </location>
</feature>
<dbReference type="FunFam" id="1.25.10.30:FF:000002">
    <property type="entry name" value="ryanodine receptor isoform X2"/>
    <property type="match status" value="1"/>
</dbReference>
<dbReference type="GO" id="GO:0006941">
    <property type="term" value="P:striated muscle contraction"/>
    <property type="evidence" value="ECO:0007669"/>
    <property type="project" value="TreeGrafter"/>
</dbReference>
<dbReference type="GO" id="GO:0005524">
    <property type="term" value="F:ATP binding"/>
    <property type="evidence" value="ECO:0007669"/>
    <property type="project" value="UniProtKB-KW"/>
</dbReference>
<evidence type="ECO:0000256" key="25">
    <source>
        <dbReference type="ARBA" id="ARBA00032969"/>
    </source>
</evidence>
<keyword evidence="18" id="KW-0406">Ion transport</keyword>
<dbReference type="InterPro" id="IPR013662">
    <property type="entry name" value="RIH_assoc-dom"/>
</dbReference>
<keyword evidence="8 31" id="KW-0812">Transmembrane</keyword>
<dbReference type="SUPFAM" id="SSF100909">
    <property type="entry name" value="IP3 receptor type 1 binding core, domain 2"/>
    <property type="match status" value="2"/>
</dbReference>
<evidence type="ECO:0000256" key="27">
    <source>
        <dbReference type="ARBA" id="ARBA00045680"/>
    </source>
</evidence>
<evidence type="ECO:0000256" key="13">
    <source>
        <dbReference type="ARBA" id="ARBA00022837"/>
    </source>
</evidence>
<dbReference type="InterPro" id="IPR048581">
    <property type="entry name" value="RYDR_Jsol"/>
</dbReference>
<sequence length="4852" mass="550467">MCFYVCVGAQDDQVVLQCTASVLKEQQIKLCLSCEGFGNRLCFLETTSNAQNVPPDLAICSFILEQSLSVRALVEMLANTVEMTESSQGGGHRTLLYGHAILLRHHHSGMYLSCLTTSRSLTDKLAFDVGLQEDSIGNCTVVNMPSCSSGFSVKPGAIVLSLADRNILKLVYYSYYPLYTFRGLLSLSGYLTGGHVLRLFHGHMDECLAIPTPEEGEEKRRTAHYEGGAVCSQARSLWRLEPLRISWSGSHMKWGQSFRIRHITTGRYLCMDDDKVLMVVDPEKANTKMSAFCFRASKEKVDVAQKRDVEGMGIPEIKYGESMCFVQHVSTGLWLTYAALDAKAARLGTMKRRVILHQEGHMDDALTVSRSQTEESQAARMIYSTTGLFRQFIKGLDSLSGKNKSAGPVSLPLEGVILSLQDLIFYFRPPEEELEHEEKQTKLRSLRNRQNLFQEEGMITLVLECIDRLNVYNTAAHFSEFAGEEAAESWKEIVNLLYELLASLIRGNRSNCALFCDNLDWLVSKLDRLEASSGILEVLYCVLIESPEVLNIIQENHIKSIISLLDKHGRNHKVLDVLRSLCVCNGVAVRSNQNLITENLLPGRDLLLQTNIINYVTSVRPNIFLGTCEGSTQYKKWYYEMMVDYVESFVTAQATHLRVGWAMTEGYSPYPGGGEGWGGNGVGDDLYSYGFDGLHLWSGTVARQVASPSAHTLAADDVVSCCLDLSVPSISFRINGHPVQGMFENFNVDGLFFPVISFSAGVKVRFLLGGRHGDFKFMPPPGYAPCYEALLPRERMRIERIKEYKHDFNGVRNLLGPTQSLTHTSFTPCPVDTVQIVLPPHLERIRERLAENIHELWAVTRIEQGWTYGTFRDDNKKLHPCLVDFQSLPEPERNYNLQMSGETLKTLLALGCHVGMGDEKAEENLKKIKLPKTYVMSNGYKPAPLDLNHVKLTPNQNQLVEKLAENGHNVWARDRVCQGWTYSNVQDIMNKRNPRLVPYNLLDERTKKTNRDSVNNAVRTLIGYGYNIEPPDQESTGHGLDNSRGDKVRIFRAEKSYAVTQGKWYFEFEAVTTGEMRVGWARPCVRSDTELGADELAYVFNGNKAQRWHVGNEPFGRQWQSGDVVGCMIDLSEMNIMFTLNGEMLISDSGSEMAFKDIEIGEGFIPVCALGLSQVGRINLGQNVSSLRYFAICGLQEGFEPFAINMKRDITMWFSKSLPQFVPVPTDHNHIEVSRVDGTVDSAPCLKLTHRTFGSQNANTDMMFLRLSMPVQFHETFKVQAGTTPLTRALTIPEEEVVVVEPDSEFEVLKKSASRKEQEDEKKETSVPKEISVENEKDTMSEKGKKKGFFFKAKKAAMTPLAPPPAPPTVPRLVEDVVPDDRDDPEIILSTTTYYYSVRIFAGQEPSCVWIGWVTPDYHQYDPNFDLSKVRNVTVTVGDDKGNIHDSCIFVEPNTKLFPAVFIQPTNQNMAQLELGKLKNIMPISAAMFRSERMNPVPQCPPRLDVQMLTPVIWSRMPNNFLKPEVGKLSERLGWMVECVEPLIMMALHIPEENRCIDILELSERLDLMKFHYHTLMLYCAVCALGNNRVAHALCSHVDESQLFYATENTYLPGPLRSGYYDLLISIHLESAKRARLGTNKEFIIPMTAETLSIKLYPDVKKAHSLPGVGLTTCLRPKLHFSSVNFVGTNPDIYTLSPVFPLQVTNKQKKTPKQNALKDESFGAKGDKVDGEKAEEEKEEEAVEAEAKEEEEGPEEGLLQMKLPESVKLQMCTLLQYFCDCELRHRVETIVAYSDNFVQDVQKNQRVRYNLLMRAFTMTAAETARRTREFRSPPQDQVILLTNFKHGPEDEECPVPEEVRDTLANFHNDILLHCGIHIEHEAEEEEVDTSLRGRLLSLVEKVKTFRKKDEEEKPEVEEETKPSTLQELISHTMIHWAQESFIQNPELVRLMFSLLHRQYDGLGELIRALPKAYAINAVSVQDTMDLLECLGQIRSLLIVQMGPEEERLMIQSIGNIMNNKVFYQHPNLMRALGMHETVMEVMVNVLGGGGDSKEIRFPQMVTNCCRFLCYFCRISRQNQRSMFDHLNYLLQNSGIGLGMSGSTPLDVAAASCIDNNELALALQEQDLEMVVTYLAGCGLQSCPMLLSKGYPDIGWNPCGGERYLDFLRFAVFVNGESVEENANVVVRLLIRRPECFGPALRGEGGNGLLAAMEEAIKISEDPARDGPTVKKDRRFMFGGEGQQEENRVHLGNAIMSFYSALIDLLGRCAPEMHLIQAGKGEALRIRAILRSLVPIEDLVGVISLPVQIPAYGKDGQIIEPKMSASFVPDHKASMVLFLDRVYGIDNQDFLLHVLEVGFLPDMRAGASLDTVAFSTTEMALALNRYLCSAVLPLLTKCAPLFAGTDHRAIMIDSMLHTIYRLSRGRALTKAQRDVIEECLMSLCKYLKPSMLQHLLRRLVFDVPILNEYAKMPLKLLTNHYERCWKYYCLPNGWANFGVASEEELHLSRKLFWGIFESLAHKKFDAELFKIAMPCLCGIAGAIPPDYVDASYSSNTEKKASVDAEGNFDPKPVETTNTIIPERLDAFINKYAEHTHDKWAFEKIQNNWTYGEVLDENAKTHPMLRPYKTFSEKDKEIYRWPIKESIKAMIAWEWTLEKARDGEGEVEKKASTRKISQTAQATYDPSHGYNPQPIDISGMALSRELQSMAEQLAENYHNTWGRKKKLELQSKGGGTHPLLVPYDTLTAKEKARDREKAQDLLKFLQLNGYAVTRGLKDMEQDISSIEKRFAYGFLQKLLKWMDIAQEFIAHLEAVVSSGRVEKSPHEQEIKFFAKILLPLVNQYFKNHCLYFLSTPAKVLGSGGHSSNKEKEMIARCIMVCVPFTGTDAPAVVNCLHILSRSLDARTVMKSGPEIVKAILRQFFESAADDIEKMVENLKLGKVSSKTQVKGVSQNINYTTNALLPVLTSLFDHIAQHQFGDDVILDDLQISCYRLMCSIYSLGTVKTPHVEKQRPALGECLAHLAAAMPVAFLEPALNEFNTFSVYTTKTPRERTILGLPNQVEELCTDIPELDVLMKEIHDLSESGARYTEMPHVIEITLPMLCNYLPRWWERGPESFPEQEGQLCTAVTSEQLNQLLGSIMKIVVNNLGIDEASWMKRLAVFAQPIVSRAKPEMLKSHFIPTMEKLKKRAGKVVAEEEHLRMEGKSEVDSENGTIRDEFAVLCRDLYALYPLLIRYVDNNRARWLTCPDPDAEELFRMVGEVFIFWSKSHNFKREEQNFVVMNEINNMSFLTADSKSKMTKSGGSEQERSKKKKRGDRYSVQTSLIVAALKKMLPIGLNMCSPADQELINLAKIRYSLKDTDEEVREFLQNNLHMQGKVEDPAMRWQMALYKEMSGKAEDAEDPEKVVKRVQEVSAVLYHIEVTEHPYKSKKMVWHKLLSKQRRRAVVACFRMTPLYNIPTHRAINMFLNAYKRNWLETEGYSFEDKMIDDLSKALEEEEEEEEETETKPDPLHQLILHFSRTALTEKTKLEVDHLYMSYADIMAKSCHIGEEDEGGEQEGEEPAFEVRQTEMEKEMEKQRLLYQQSRLHNRGAAEMVLQMISACKGEPGAMVSSTLKLGISILNGGNSDVQQKMLDYLKDKKDVGFFLSVQALMQTCSVLDLNAFERQNKAEGLGMVSEEGSNEKVMADDEFTCDLFRFLQLLCEGHNNDFQNYLRTQTGSTTTINVIICTVDYLLRLQESISDFYWYYSGKDIIDEPGKRNFSKAMTVAKQVFNSLTEYIQGPCTGNQQSLAHSRLWDAVVGFLHVFAHMMMKLAQDSSQIGLLKELLDLQKDMVVMLLSLLEGNVVNGTIARQMVDMLVESSSNVEMILKFFDMFLKLKDIVASDAFRDYVTDPRGLISKKDFSKAMDSQKQYSPSEIQFLLSCSEADENEMINFEEFADRFQEPAKDIGFNIAVLLTNLSEHVPHDTRLQNFLEQAESVLNYFRPFLGRIEIMGASRRIERIYFEISEANRNQWEMPQVRESKRQFIFDVVNEGGESEKMELFVNFCEDTIFEMNIAASISEPEGDGEEEEDEEEEEEGGGEEAESAEGEEANGEDSVPESASAFAEFLKGVMNFFNMFTFRNLRRRYRRLRRMTLKEMVIGVVTFVYTVLMGILIFVYNICKGFFTLIWKALFGGGLVEGAKKITVTEILASMPDPTQDEVHGDEPPEPGAREVQEADGGADHLDTVGGEEEEEDGEEGEGGRLPGFNTPGGLGDFGDTTPEEPPTPEGTPLLKRKLVMGGQGEEEKVKPEEEAPPETEKADTENGEKAEKPEPEPEVKEEEPEEVQEKTVKTKTKKDKKPAEQGFELWNELEVQRIKFMNYLSRNFYNLRFLALFIAFALNFILLFYKVSDSPPGEEEFEGSALFEASGLFEGSGAEEDGSGLEEGGEDEDEEGPLYYFLEESTGYMEPALSFLSITHTIISFLCIIGYNCLKVPLVIFKREKELARKLEFDGLYVTEQPEDDDIKGQWDRLVLNTPTFPNNYWDKFVKRKVLDKYGDIYGRERIAELLGMDLASLDVSAMTHDRKHEPDTSMFSWITSIDIKYQIWKFGVVFTDNTFLYLVWYMLMSMLGHYNNFFFACHLLDIAMGVKTLRTILSSVTHNGKQLMMTVGLLAVVVYLYTVVAFNFFRKFYNKSEDEDEPDMKCDDMMTCYLFHMYVGVRAGGGIGDEIEDPAGDEYELYRVVFDITFFFFVIVILLAIIQGLIIDAFGELRDQQEQVREDMETKCFICGIGSDYFDTTPHGFETHTLEEHNLANYMFFLMYLINKDETEHTGQESYVWKMYQERCWDFFPAGDCFRKQYEDQLG</sequence>
<keyword evidence="14" id="KW-0067">ATP-binding</keyword>
<protein>
    <recommendedName>
        <fullName evidence="2">Ryanodine receptor 1</fullName>
    </recommendedName>
    <alternativeName>
        <fullName evidence="25">Skeletal muscle calcium release channel</fullName>
    </alternativeName>
    <alternativeName>
        <fullName evidence="23">Skeletal muscle ryanodine receptor</fullName>
    </alternativeName>
    <alternativeName>
        <fullName evidence="26">Skeletal muscle-type ryanodine receptor</fullName>
    </alternativeName>
    <alternativeName>
        <fullName evidence="24">Type 1 ryanodine receptor</fullName>
    </alternativeName>
</protein>
<dbReference type="PANTHER" id="PTHR46399:SF10">
    <property type="entry name" value="RYANODINE RECEPTOR 1"/>
    <property type="match status" value="1"/>
</dbReference>
<dbReference type="Pfam" id="PF00520">
    <property type="entry name" value="Ion_trans"/>
    <property type="match status" value="1"/>
</dbReference>
<dbReference type="InterPro" id="IPR013333">
    <property type="entry name" value="Ryan_recept"/>
</dbReference>
<feature type="compositionally biased region" description="Acidic residues" evidence="30">
    <location>
        <begin position="4233"/>
        <end position="4244"/>
    </location>
</feature>
<dbReference type="PRINTS" id="PR00795">
    <property type="entry name" value="RYANODINER"/>
</dbReference>
<evidence type="ECO:0000256" key="28">
    <source>
        <dbReference type="ARBA" id="ARBA00046784"/>
    </source>
</evidence>
<dbReference type="STRING" id="8078.ENSFHEP00000033996"/>
<dbReference type="Pfam" id="PF02815">
    <property type="entry name" value="MIR"/>
    <property type="match status" value="1"/>
</dbReference>
<keyword evidence="12" id="KW-0702">S-nitrosylation</keyword>
<dbReference type="InterPro" id="IPR035910">
    <property type="entry name" value="RyR/IP3R_RIH_dom_sf"/>
</dbReference>
<feature type="domain" description="MIR" evidence="33">
    <location>
        <begin position="188"/>
        <end position="243"/>
    </location>
</feature>
<dbReference type="GO" id="GO:0042383">
    <property type="term" value="C:sarcolemma"/>
    <property type="evidence" value="ECO:0007669"/>
    <property type="project" value="TreeGrafter"/>
</dbReference>
<evidence type="ECO:0000256" key="8">
    <source>
        <dbReference type="ARBA" id="ARBA00022692"/>
    </source>
</evidence>
<feature type="compositionally biased region" description="Acidic residues" evidence="30">
    <location>
        <begin position="1737"/>
        <end position="1755"/>
    </location>
</feature>
<keyword evidence="20" id="KW-0675">Receptor</keyword>
<dbReference type="InterPro" id="IPR043136">
    <property type="entry name" value="B30.2/SPRY_sf"/>
</dbReference>
<dbReference type="Pfam" id="PF21119">
    <property type="entry name" value="RYDR_Jsol"/>
    <property type="match status" value="2"/>
</dbReference>
<feature type="transmembrane region" description="Helical" evidence="31">
    <location>
        <begin position="4733"/>
        <end position="4756"/>
    </location>
</feature>
<feature type="domain" description="B30.2/SPRY" evidence="32">
    <location>
        <begin position="563"/>
        <end position="773"/>
    </location>
</feature>
<comment type="subcellular location">
    <subcellularLocation>
        <location evidence="1">Sarcoplasmic reticulum membrane</location>
        <topology evidence="1">Multi-pass membrane protein</topology>
    </subcellularLocation>
</comment>
<dbReference type="GeneTree" id="ENSGT00940000155288"/>
<feature type="compositionally biased region" description="Basic and acidic residues" evidence="30">
    <location>
        <begin position="1716"/>
        <end position="1736"/>
    </location>
</feature>
<dbReference type="InterPro" id="IPR013320">
    <property type="entry name" value="ConA-like_dom_sf"/>
</dbReference>
<evidence type="ECO:0000256" key="18">
    <source>
        <dbReference type="ARBA" id="ARBA00023065"/>
    </source>
</evidence>
<evidence type="ECO:0000256" key="6">
    <source>
        <dbReference type="ARBA" id="ARBA00022568"/>
    </source>
</evidence>
<keyword evidence="5" id="KW-0597">Phosphoprotein</keyword>
<dbReference type="GO" id="GO:0033017">
    <property type="term" value="C:sarcoplasmic reticulum membrane"/>
    <property type="evidence" value="ECO:0007669"/>
    <property type="project" value="UniProtKB-SubCell"/>
</dbReference>
<feature type="transmembrane region" description="Helical" evidence="31">
    <location>
        <begin position="4456"/>
        <end position="4478"/>
    </location>
</feature>
<keyword evidence="35" id="KW-1185">Reference proteome</keyword>
<keyword evidence="29" id="KW-0175">Coiled coil</keyword>
<keyword evidence="11" id="KW-0547">Nucleotide-binding</keyword>
<dbReference type="GO" id="GO:0034704">
    <property type="term" value="C:calcium channel complex"/>
    <property type="evidence" value="ECO:0007669"/>
    <property type="project" value="TreeGrafter"/>
</dbReference>
<dbReference type="InterPro" id="IPR035761">
    <property type="entry name" value="SPRY1_RyR"/>
</dbReference>
<feature type="region of interest" description="Disordered" evidence="30">
    <location>
        <begin position="1707"/>
        <end position="1757"/>
    </location>
</feature>
<evidence type="ECO:0000256" key="10">
    <source>
        <dbReference type="ARBA" id="ARBA00022737"/>
    </source>
</evidence>
<dbReference type="SUPFAM" id="SSF49899">
    <property type="entry name" value="Concanavalin A-like lectins/glucanases"/>
    <property type="match status" value="2"/>
</dbReference>
<evidence type="ECO:0000256" key="9">
    <source>
        <dbReference type="ARBA" id="ARBA00022723"/>
    </source>
</evidence>
<dbReference type="Pfam" id="PF08454">
    <property type="entry name" value="RIH_assoc"/>
    <property type="match status" value="1"/>
</dbReference>
<evidence type="ECO:0000256" key="15">
    <source>
        <dbReference type="ARBA" id="ARBA00022860"/>
    </source>
</evidence>
<keyword evidence="13" id="KW-0106">Calcium</keyword>
<dbReference type="FunFam" id="2.60.120.920:FF:000002">
    <property type="entry name" value="ryanodine receptor isoform X2"/>
    <property type="match status" value="1"/>
</dbReference>
<dbReference type="SUPFAM" id="SSF47473">
    <property type="entry name" value="EF-hand"/>
    <property type="match status" value="1"/>
</dbReference>
<keyword evidence="7" id="KW-0107">Calcium channel</keyword>
<dbReference type="SMART" id="SM00449">
    <property type="entry name" value="SPRY"/>
    <property type="match status" value="2"/>
</dbReference>
<dbReference type="Gene3D" id="1.10.238.10">
    <property type="entry name" value="EF-hand"/>
    <property type="match status" value="1"/>
</dbReference>
<dbReference type="InterPro" id="IPR005821">
    <property type="entry name" value="Ion_trans_dom"/>
</dbReference>
<keyword evidence="19 31" id="KW-0472">Membrane</keyword>
<reference evidence="34" key="1">
    <citation type="submission" date="2025-08" db="UniProtKB">
        <authorList>
            <consortium name="Ensembl"/>
        </authorList>
    </citation>
    <scope>IDENTIFICATION</scope>
</reference>
<feature type="compositionally biased region" description="Basic and acidic residues" evidence="30">
    <location>
        <begin position="4204"/>
        <end position="4230"/>
    </location>
</feature>
<feature type="region of interest" description="Disordered" evidence="30">
    <location>
        <begin position="4064"/>
        <end position="4101"/>
    </location>
</feature>
<feature type="region of interest" description="Disordered" evidence="30">
    <location>
        <begin position="3295"/>
        <end position="3317"/>
    </location>
</feature>
<dbReference type="Pfam" id="PF00622">
    <property type="entry name" value="SPRY"/>
    <property type="match status" value="3"/>
</dbReference>
<evidence type="ECO:0000256" key="5">
    <source>
        <dbReference type="ARBA" id="ARBA00022553"/>
    </source>
</evidence>
<feature type="transmembrane region" description="Helical" evidence="31">
    <location>
        <begin position="4592"/>
        <end position="4612"/>
    </location>
</feature>
<comment type="function">
    <text evidence="27">Cytosolic calcium-activated calcium channel that mediates the release of Ca(2+) from the sarcoplasmic reticulum into the cytosol and thereby plays a key role in triggering muscle contraction following depolarization of T-tubules. Repeated very high-level exercise increases the open probability of the channel and leads to Ca(2+) leaking into the cytoplasm. Can also mediate the release of Ca(2+) from intracellular stores in neurons, and may thereby promote prolonged Ca(2+) signaling in the brain. Required for normal embryonic development of muscle fibers and skeletal muscle. Required for normal heart morphogenesis, skin development and ossification during embryogenesis.</text>
</comment>
<dbReference type="GO" id="GO:0005219">
    <property type="term" value="F:ryanodine-sensitive calcium-release channel activity"/>
    <property type="evidence" value="ECO:0007669"/>
    <property type="project" value="InterPro"/>
</dbReference>
<dbReference type="Pfam" id="PF01365">
    <property type="entry name" value="RYDR_ITPR"/>
    <property type="match status" value="2"/>
</dbReference>
<feature type="compositionally biased region" description="Acidic residues" evidence="30">
    <location>
        <begin position="4067"/>
        <end position="4101"/>
    </location>
</feature>
<keyword evidence="15" id="KW-0112">Calmodulin-binding</keyword>
<dbReference type="Gene3D" id="1.10.287.70">
    <property type="match status" value="1"/>
</dbReference>
<keyword evidence="17 31" id="KW-1133">Transmembrane helix</keyword>
<feature type="region of interest" description="Disordered" evidence="30">
    <location>
        <begin position="4198"/>
        <end position="4347"/>
    </location>
</feature>
<evidence type="ECO:0000256" key="29">
    <source>
        <dbReference type="SAM" id="Coils"/>
    </source>
</evidence>
<dbReference type="Gene3D" id="2.60.120.920">
    <property type="match status" value="2"/>
</dbReference>
<dbReference type="InterPro" id="IPR003877">
    <property type="entry name" value="SPRY_dom"/>
</dbReference>
<dbReference type="FunFam" id="2.80.10.50:FF:000009">
    <property type="entry name" value="Ryanodine receptor 1 (skeletal)"/>
    <property type="match status" value="1"/>
</dbReference>
<keyword evidence="9" id="KW-0479">Metal-binding</keyword>
<evidence type="ECO:0000256" key="17">
    <source>
        <dbReference type="ARBA" id="ARBA00022989"/>
    </source>
</evidence>
<proteinExistence type="predicted"/>
<evidence type="ECO:0000256" key="1">
    <source>
        <dbReference type="ARBA" id="ARBA00004326"/>
    </source>
</evidence>
<accession>A0A3Q2R0L4</accession>
<keyword evidence="22" id="KW-0407">Ion channel</keyword>
<feature type="transmembrane region" description="Helical" evidence="31">
    <location>
        <begin position="4144"/>
        <end position="4163"/>
    </location>
</feature>
<dbReference type="InterPro" id="IPR009460">
    <property type="entry name" value="Ryanrecept_TM4-6"/>
</dbReference>
<evidence type="ECO:0000313" key="35">
    <source>
        <dbReference type="Proteomes" id="UP000265000"/>
    </source>
</evidence>
<dbReference type="Gene3D" id="1.25.10.30">
    <property type="entry name" value="IP3 receptor type 1 binding core, RIH domain"/>
    <property type="match status" value="1"/>
</dbReference>
<dbReference type="Ensembl" id="ENSFHET00000028890.1">
    <property type="protein sequence ID" value="ENSFHEP00000033996.1"/>
    <property type="gene ID" value="ENSFHEG00000021738.1"/>
</dbReference>
<evidence type="ECO:0000256" key="19">
    <source>
        <dbReference type="ARBA" id="ARBA00023136"/>
    </source>
</evidence>
<keyword evidence="10" id="KW-0677">Repeat</keyword>
<dbReference type="InterPro" id="IPR035764">
    <property type="entry name" value="SPRY2_RyR"/>
</dbReference>
<dbReference type="InterPro" id="IPR011992">
    <property type="entry name" value="EF-hand-dom_pair"/>
</dbReference>
<dbReference type="Pfam" id="PF06459">
    <property type="entry name" value="RR_TM4-6"/>
    <property type="match status" value="1"/>
</dbReference>
<feature type="compositionally biased region" description="Polar residues" evidence="30">
    <location>
        <begin position="3295"/>
        <end position="3305"/>
    </location>
</feature>
<feature type="domain" description="MIR" evidence="33">
    <location>
        <begin position="249"/>
        <end position="312"/>
    </location>
</feature>
<dbReference type="InterPro" id="IPR016093">
    <property type="entry name" value="MIR_motif"/>
</dbReference>
<dbReference type="InterPro" id="IPR014821">
    <property type="entry name" value="Ins145_P3_rcpt"/>
</dbReference>
<feature type="domain" description="B30.2/SPRY" evidence="32">
    <location>
        <begin position="989"/>
        <end position="1185"/>
    </location>
</feature>
<dbReference type="FunFam" id="1.10.287.70:FF:000017">
    <property type="entry name" value="ryanodine receptor isoform X2"/>
    <property type="match status" value="1"/>
</dbReference>
<dbReference type="GO" id="GO:0006874">
    <property type="term" value="P:intracellular calcium ion homeostasis"/>
    <property type="evidence" value="ECO:0007669"/>
    <property type="project" value="InterPro"/>
</dbReference>
<evidence type="ECO:0000256" key="23">
    <source>
        <dbReference type="ARBA" id="ARBA00031197"/>
    </source>
</evidence>
<evidence type="ECO:0000256" key="2">
    <source>
        <dbReference type="ARBA" id="ARBA00014291"/>
    </source>
</evidence>
<dbReference type="Pfam" id="PF02026">
    <property type="entry name" value="RyR"/>
    <property type="match status" value="4"/>
</dbReference>
<dbReference type="PROSITE" id="PS50919">
    <property type="entry name" value="MIR"/>
    <property type="match status" value="2"/>
</dbReference>
<dbReference type="GO" id="GO:0005516">
    <property type="term" value="F:calmodulin binding"/>
    <property type="evidence" value="ECO:0007669"/>
    <property type="project" value="UniProtKB-KW"/>
</dbReference>
<keyword evidence="6" id="KW-0109">Calcium transport</keyword>
<evidence type="ECO:0000256" key="31">
    <source>
        <dbReference type="SAM" id="Phobius"/>
    </source>
</evidence>
<keyword evidence="16" id="KW-0703">Sarcoplasmic reticulum</keyword>
<dbReference type="GO" id="GO:0030018">
    <property type="term" value="C:Z disc"/>
    <property type="evidence" value="ECO:0007669"/>
    <property type="project" value="TreeGrafter"/>
</dbReference>
<evidence type="ECO:0000256" key="12">
    <source>
        <dbReference type="ARBA" id="ARBA00022799"/>
    </source>
</evidence>
<evidence type="ECO:0000256" key="20">
    <source>
        <dbReference type="ARBA" id="ARBA00023170"/>
    </source>
</evidence>
<dbReference type="GO" id="GO:0046872">
    <property type="term" value="F:metal ion binding"/>
    <property type="evidence" value="ECO:0007669"/>
    <property type="project" value="UniProtKB-KW"/>
</dbReference>
<evidence type="ECO:0000256" key="30">
    <source>
        <dbReference type="SAM" id="MobiDB-lite"/>
    </source>
</evidence>
<dbReference type="PANTHER" id="PTHR46399">
    <property type="entry name" value="B30.2/SPRY DOMAIN-CONTAINING PROTEIN"/>
    <property type="match status" value="1"/>
</dbReference>
<evidence type="ECO:0000259" key="32">
    <source>
        <dbReference type="PROSITE" id="PS50188"/>
    </source>
</evidence>
<evidence type="ECO:0000256" key="16">
    <source>
        <dbReference type="ARBA" id="ARBA00022951"/>
    </source>
</evidence>
<evidence type="ECO:0000256" key="3">
    <source>
        <dbReference type="ARBA" id="ARBA00022448"/>
    </source>
</evidence>
<keyword evidence="21" id="KW-1071">Ligand-gated ion channel</keyword>
<evidence type="ECO:0000256" key="14">
    <source>
        <dbReference type="ARBA" id="ARBA00022840"/>
    </source>
</evidence>
<organism evidence="34 35">
    <name type="scientific">Fundulus heteroclitus</name>
    <name type="common">Killifish</name>
    <name type="synonym">Mummichog</name>
    <dbReference type="NCBI Taxonomy" id="8078"/>
    <lineage>
        <taxon>Eukaryota</taxon>
        <taxon>Metazoa</taxon>
        <taxon>Chordata</taxon>
        <taxon>Craniata</taxon>
        <taxon>Vertebrata</taxon>
        <taxon>Euteleostomi</taxon>
        <taxon>Actinopterygii</taxon>
        <taxon>Neopterygii</taxon>
        <taxon>Teleostei</taxon>
        <taxon>Neoteleostei</taxon>
        <taxon>Acanthomorphata</taxon>
        <taxon>Ovalentaria</taxon>
        <taxon>Atherinomorphae</taxon>
        <taxon>Cyprinodontiformes</taxon>
        <taxon>Fundulidae</taxon>
        <taxon>Fundulus</taxon>
    </lineage>
</organism>
<evidence type="ECO:0000256" key="21">
    <source>
        <dbReference type="ARBA" id="ARBA00023286"/>
    </source>
</evidence>
<evidence type="ECO:0000259" key="33">
    <source>
        <dbReference type="PROSITE" id="PS50919"/>
    </source>
</evidence>
<dbReference type="InterPro" id="IPR036300">
    <property type="entry name" value="MIR_dom_sf"/>
</dbReference>
<dbReference type="GO" id="GO:0014808">
    <property type="term" value="P:release of sequestered calcium ion into cytosol by sarcoplasmic reticulum"/>
    <property type="evidence" value="ECO:0007669"/>
    <property type="project" value="TreeGrafter"/>
</dbReference>
<feature type="coiled-coil region" evidence="29">
    <location>
        <begin position="3482"/>
        <end position="3509"/>
    </location>
</feature>
<evidence type="ECO:0000256" key="22">
    <source>
        <dbReference type="ARBA" id="ARBA00023303"/>
    </source>
</evidence>
<dbReference type="SUPFAM" id="SSF82109">
    <property type="entry name" value="MIR domain"/>
    <property type="match status" value="1"/>
</dbReference>
<dbReference type="Proteomes" id="UP000265000">
    <property type="component" value="Unplaced"/>
</dbReference>
<keyword evidence="3" id="KW-0813">Transport</keyword>
<keyword evidence="4" id="KW-0217">Developmental protein</keyword>
<feature type="transmembrane region" description="Helical" evidence="31">
    <location>
        <begin position="4373"/>
        <end position="4393"/>
    </location>
</feature>
<dbReference type="SMART" id="SM00472">
    <property type="entry name" value="MIR"/>
    <property type="match status" value="3"/>
</dbReference>
<dbReference type="InterPro" id="IPR003032">
    <property type="entry name" value="Ryanodine_rcpt"/>
</dbReference>
<dbReference type="InterPro" id="IPR001870">
    <property type="entry name" value="B30.2/SPRY"/>
</dbReference>
<dbReference type="GO" id="GO:0005790">
    <property type="term" value="C:smooth endoplasmic reticulum"/>
    <property type="evidence" value="ECO:0007669"/>
    <property type="project" value="TreeGrafter"/>
</dbReference>
<comment type="subunit">
    <text evidence="28">Homotetramer. Can also form heterotetramers with RYR2. Identified in a complex composed of RYR1, PDE4D, PKA, FKBP1A and protein phosphatase 1 (PP1). Repeated very high-level exercise decreases interaction with PDE4D and protein phosphatase 1 (PP1). Interacts with CALM; CALM with bound calcium inhibits the RYR1 channel activity. Interacts with S100A1. Interacts with FKBP1A; this stabilizes the closed conformation of the channel. Interacts with CACNA1S; interaction with CACNA1S is important for activation of the RYR1 channel. Interacts with CACNB1. Interacts with TRDN and ASPH; these interactions stimulate RYR1 channel activity. Interacts with SELENON. Interacts with scorpion calcins (AC P0DPT1; AC P0DM30; AC A0A1L4BJ42; AC P59868; AC P60254; AC B8QG00; AC L0GBR1; AC P60252; AC P60253).</text>
</comment>
<feature type="compositionally biased region" description="Basic and acidic residues" evidence="30">
    <location>
        <begin position="4289"/>
        <end position="4322"/>
    </location>
</feature>
<dbReference type="CDD" id="cd12878">
    <property type="entry name" value="SPRY2_RyR"/>
    <property type="match status" value="1"/>
</dbReference>
<dbReference type="InterPro" id="IPR015925">
    <property type="entry name" value="Ryanodine_IP3_receptor"/>
</dbReference>
<evidence type="ECO:0000256" key="11">
    <source>
        <dbReference type="ARBA" id="ARBA00022741"/>
    </source>
</evidence>
<evidence type="ECO:0000256" key="26">
    <source>
        <dbReference type="ARBA" id="ARBA00033030"/>
    </source>
</evidence>
<dbReference type="Gene3D" id="1.10.490.160">
    <property type="match status" value="3"/>
</dbReference>
<name>A0A3Q2R0L4_FUNHE</name>
<dbReference type="InterPro" id="IPR000699">
    <property type="entry name" value="RIH_dom"/>
</dbReference>
<dbReference type="FunFam" id="2.60.120.920:FF:000003">
    <property type="entry name" value="ryanodine receptor isoform X2"/>
    <property type="match status" value="1"/>
</dbReference>
<feature type="transmembrane region" description="Helical" evidence="31">
    <location>
        <begin position="4656"/>
        <end position="4674"/>
    </location>
</feature>
<evidence type="ECO:0000256" key="24">
    <source>
        <dbReference type="ARBA" id="ARBA00032832"/>
    </source>
</evidence>
<dbReference type="PROSITE" id="PS50188">
    <property type="entry name" value="B302_SPRY"/>
    <property type="match status" value="2"/>
</dbReference>
<evidence type="ECO:0000256" key="7">
    <source>
        <dbReference type="ARBA" id="ARBA00022673"/>
    </source>
</evidence>
<dbReference type="Pfam" id="PF08709">
    <property type="entry name" value="Ins145_P3_rec"/>
    <property type="match status" value="1"/>
</dbReference>